<accession>A0A0A0KYU0</accession>
<reference evidence="1 2" key="2">
    <citation type="journal article" date="2009" name="PLoS ONE">
        <title>An integrated genetic and cytogenetic map of the cucumber genome.</title>
        <authorList>
            <person name="Ren Y."/>
            <person name="Zhang Z."/>
            <person name="Liu J."/>
            <person name="Staub J.E."/>
            <person name="Han Y."/>
            <person name="Cheng Z."/>
            <person name="Li X."/>
            <person name="Lu J."/>
            <person name="Miao H."/>
            <person name="Kang H."/>
            <person name="Xie B."/>
            <person name="Gu X."/>
            <person name="Wang X."/>
            <person name="Du Y."/>
            <person name="Jin W."/>
            <person name="Huang S."/>
        </authorList>
    </citation>
    <scope>NUCLEOTIDE SEQUENCE [LARGE SCALE GENOMIC DNA]</scope>
    <source>
        <strain evidence="2">cv. 9930</strain>
    </source>
</reference>
<name>A0A0A0KYU0_CUCSA</name>
<dbReference type="EMBL" id="CM002925">
    <property type="protein sequence ID" value="KGN54693.1"/>
    <property type="molecule type" value="Genomic_DNA"/>
</dbReference>
<reference evidence="1 2" key="3">
    <citation type="journal article" date="2010" name="BMC Genomics">
        <title>Transcriptome sequencing and comparative analysis of cucumber flowers with different sex types.</title>
        <authorList>
            <person name="Guo S."/>
            <person name="Zheng Y."/>
            <person name="Joung J.G."/>
            <person name="Liu S."/>
            <person name="Zhang Z."/>
            <person name="Crasta O.R."/>
            <person name="Sobral B.W."/>
            <person name="Xu Y."/>
            <person name="Huang S."/>
            <person name="Fei Z."/>
        </authorList>
    </citation>
    <scope>NUCLEOTIDE SEQUENCE [LARGE SCALE GENOMIC DNA]</scope>
    <source>
        <strain evidence="2">cv. 9930</strain>
    </source>
</reference>
<dbReference type="AlphaFoldDB" id="A0A0A0KYU0"/>
<dbReference type="Proteomes" id="UP000029981">
    <property type="component" value="Chromosome 4"/>
</dbReference>
<evidence type="ECO:0000313" key="1">
    <source>
        <dbReference type="EMBL" id="KGN54693.1"/>
    </source>
</evidence>
<proteinExistence type="predicted"/>
<reference evidence="1 2" key="4">
    <citation type="journal article" date="2011" name="BMC Genomics">
        <title>RNA-Seq improves annotation of protein-coding genes in the cucumber genome.</title>
        <authorList>
            <person name="Li Z."/>
            <person name="Zhang Z."/>
            <person name="Yan P."/>
            <person name="Huang S."/>
            <person name="Fei Z."/>
            <person name="Lin K."/>
        </authorList>
    </citation>
    <scope>NUCLEOTIDE SEQUENCE [LARGE SCALE GENOMIC DNA]</scope>
    <source>
        <strain evidence="2">cv. 9930</strain>
    </source>
</reference>
<sequence>MDLKGSISVKVVAVKQFIKEHATIKHMKEWFAENNYLQDIDQRKNIEFLNDKSKLLALLAQATTDTNFQRLLSTECIIYRHQINIFFHIGARV</sequence>
<keyword evidence="2" id="KW-1185">Reference proteome</keyword>
<reference evidence="1 2" key="1">
    <citation type="journal article" date="2009" name="Nat. Genet.">
        <title>The genome of the cucumber, Cucumis sativus L.</title>
        <authorList>
            <person name="Huang S."/>
            <person name="Li R."/>
            <person name="Zhang Z."/>
            <person name="Li L."/>
            <person name="Gu X."/>
            <person name="Fan W."/>
            <person name="Lucas W.J."/>
            <person name="Wang X."/>
            <person name="Xie B."/>
            <person name="Ni P."/>
            <person name="Ren Y."/>
            <person name="Zhu H."/>
            <person name="Li J."/>
            <person name="Lin K."/>
            <person name="Jin W."/>
            <person name="Fei Z."/>
            <person name="Li G."/>
            <person name="Staub J."/>
            <person name="Kilian A."/>
            <person name="van der Vossen E.A."/>
            <person name="Wu Y."/>
            <person name="Guo J."/>
            <person name="He J."/>
            <person name="Jia Z."/>
            <person name="Ren Y."/>
            <person name="Tian G."/>
            <person name="Lu Y."/>
            <person name="Ruan J."/>
            <person name="Qian W."/>
            <person name="Wang M."/>
            <person name="Huang Q."/>
            <person name="Li B."/>
            <person name="Xuan Z."/>
            <person name="Cao J."/>
            <person name="Asan"/>
            <person name="Wu Z."/>
            <person name="Zhang J."/>
            <person name="Cai Q."/>
            <person name="Bai Y."/>
            <person name="Zhao B."/>
            <person name="Han Y."/>
            <person name="Li Y."/>
            <person name="Li X."/>
            <person name="Wang S."/>
            <person name="Shi Q."/>
            <person name="Liu S."/>
            <person name="Cho W.K."/>
            <person name="Kim J.Y."/>
            <person name="Xu Y."/>
            <person name="Heller-Uszynska K."/>
            <person name="Miao H."/>
            <person name="Cheng Z."/>
            <person name="Zhang S."/>
            <person name="Wu J."/>
            <person name="Yang Y."/>
            <person name="Kang H."/>
            <person name="Li M."/>
            <person name="Liang H."/>
            <person name="Ren X."/>
            <person name="Shi Z."/>
            <person name="Wen M."/>
            <person name="Jian M."/>
            <person name="Yang H."/>
            <person name="Zhang G."/>
            <person name="Yang Z."/>
            <person name="Chen R."/>
            <person name="Liu S."/>
            <person name="Li J."/>
            <person name="Ma L."/>
            <person name="Liu H."/>
            <person name="Zhou Y."/>
            <person name="Zhao J."/>
            <person name="Fang X."/>
            <person name="Li G."/>
            <person name="Fang L."/>
            <person name="Li Y."/>
            <person name="Liu D."/>
            <person name="Zheng H."/>
            <person name="Zhang Y."/>
            <person name="Qin N."/>
            <person name="Li Z."/>
            <person name="Yang G."/>
            <person name="Yang S."/>
            <person name="Bolund L."/>
            <person name="Kristiansen K."/>
            <person name="Zheng H."/>
            <person name="Li S."/>
            <person name="Zhang X."/>
            <person name="Yang H."/>
            <person name="Wang J."/>
            <person name="Sun R."/>
            <person name="Zhang B."/>
            <person name="Jiang S."/>
            <person name="Wang J."/>
            <person name="Du Y."/>
            <person name="Li S."/>
        </authorList>
    </citation>
    <scope>NUCLEOTIDE SEQUENCE [LARGE SCALE GENOMIC DNA]</scope>
    <source>
        <strain evidence="2">cv. 9930</strain>
    </source>
</reference>
<gene>
    <name evidence="1" type="ORF">Csa_4G427780</name>
</gene>
<organism evidence="1 2">
    <name type="scientific">Cucumis sativus</name>
    <name type="common">Cucumber</name>
    <dbReference type="NCBI Taxonomy" id="3659"/>
    <lineage>
        <taxon>Eukaryota</taxon>
        <taxon>Viridiplantae</taxon>
        <taxon>Streptophyta</taxon>
        <taxon>Embryophyta</taxon>
        <taxon>Tracheophyta</taxon>
        <taxon>Spermatophyta</taxon>
        <taxon>Magnoliopsida</taxon>
        <taxon>eudicotyledons</taxon>
        <taxon>Gunneridae</taxon>
        <taxon>Pentapetalae</taxon>
        <taxon>rosids</taxon>
        <taxon>fabids</taxon>
        <taxon>Cucurbitales</taxon>
        <taxon>Cucurbitaceae</taxon>
        <taxon>Benincaseae</taxon>
        <taxon>Cucumis</taxon>
    </lineage>
</organism>
<dbReference type="Gramene" id="KGN54693">
    <property type="protein sequence ID" value="KGN54693"/>
    <property type="gene ID" value="Csa_4G427780"/>
</dbReference>
<evidence type="ECO:0000313" key="2">
    <source>
        <dbReference type="Proteomes" id="UP000029981"/>
    </source>
</evidence>
<protein>
    <submittedName>
        <fullName evidence="1">Uncharacterized protein</fullName>
    </submittedName>
</protein>